<sequence>MLVDSIAGQSSTQTVAVCLPSELQDIVIESILDLDSSYLSLASLVCRAWRNRSYERAFSSICLSSRSIPVFVSFLENSFSRPAIFPRLRRLRILGDGDTFLWSTLHLQDLSRLLRHLAQIGRISTLTLDNLNWAVLDPALAAMLTEFDGLERLCMHRISFTDLGQFSDFVAEFRLLRAFDLQHVEWAARGGLLVSPSLLTPYERGHGVSLDAHGMDLSRTLTWSYPERVSLEQRRLSATHGAQIFCKSPSGSDLLRFLGPLLTRLEISSSEDIAADMKLASLDISLNFSIQHLRLASPARVLSMISWLPPLLANVRSSNLRTLRISFSQSRQFHLDRPFLKHIAGILDEPQFKELELIEFIAHSSSCGMLEDSVKTEMIRCTRACLPSWDKKGIISFTFQ</sequence>
<evidence type="ECO:0000313" key="1">
    <source>
        <dbReference type="EMBL" id="KAJ3835860.1"/>
    </source>
</evidence>
<dbReference type="InterPro" id="IPR036047">
    <property type="entry name" value="F-box-like_dom_sf"/>
</dbReference>
<proteinExistence type="predicted"/>
<evidence type="ECO:0008006" key="3">
    <source>
        <dbReference type="Google" id="ProtNLM"/>
    </source>
</evidence>
<reference evidence="1" key="1">
    <citation type="submission" date="2022-08" db="EMBL/GenBank/DDBJ databases">
        <authorList>
            <consortium name="DOE Joint Genome Institute"/>
            <person name="Min B."/>
            <person name="Riley R."/>
            <person name="Sierra-Patev S."/>
            <person name="Naranjo-Ortiz M."/>
            <person name="Looney B."/>
            <person name="Konkel Z."/>
            <person name="Slot J.C."/>
            <person name="Sakamoto Y."/>
            <person name="Steenwyk J.L."/>
            <person name="Rokas A."/>
            <person name="Carro J."/>
            <person name="Camarero S."/>
            <person name="Ferreira P."/>
            <person name="Molpeceres G."/>
            <person name="Ruiz-Duenas F.J."/>
            <person name="Serrano A."/>
            <person name="Henrissat B."/>
            <person name="Drula E."/>
            <person name="Hughes K.W."/>
            <person name="Mata J.L."/>
            <person name="Ishikawa N.K."/>
            <person name="Vargas-Isla R."/>
            <person name="Ushijima S."/>
            <person name="Smith C.A."/>
            <person name="Ahrendt S."/>
            <person name="Andreopoulos W."/>
            <person name="He G."/>
            <person name="Labutti K."/>
            <person name="Lipzen A."/>
            <person name="Ng V."/>
            <person name="Sandor L."/>
            <person name="Barry K."/>
            <person name="Martinez A.T."/>
            <person name="Xiao Y."/>
            <person name="Gibbons J.G."/>
            <person name="Terashima K."/>
            <person name="Hibbett D.S."/>
            <person name="Grigoriev I.V."/>
        </authorList>
    </citation>
    <scope>NUCLEOTIDE SEQUENCE</scope>
    <source>
        <strain evidence="1">TFB9207</strain>
    </source>
</reference>
<comment type="caution">
    <text evidence="1">The sequence shown here is derived from an EMBL/GenBank/DDBJ whole genome shotgun (WGS) entry which is preliminary data.</text>
</comment>
<gene>
    <name evidence="1" type="ORF">F5878DRAFT_626804</name>
</gene>
<protein>
    <recommendedName>
        <fullName evidence="3">F-box domain-containing protein</fullName>
    </recommendedName>
</protein>
<name>A0AA38UBP8_9AGAR</name>
<dbReference type="AlphaFoldDB" id="A0AA38UBP8"/>
<dbReference type="Proteomes" id="UP001163846">
    <property type="component" value="Unassembled WGS sequence"/>
</dbReference>
<keyword evidence="2" id="KW-1185">Reference proteome</keyword>
<dbReference type="EMBL" id="MU806370">
    <property type="protein sequence ID" value="KAJ3835860.1"/>
    <property type="molecule type" value="Genomic_DNA"/>
</dbReference>
<dbReference type="SUPFAM" id="SSF81383">
    <property type="entry name" value="F-box domain"/>
    <property type="match status" value="1"/>
</dbReference>
<organism evidence="1 2">
    <name type="scientific">Lentinula raphanica</name>
    <dbReference type="NCBI Taxonomy" id="153919"/>
    <lineage>
        <taxon>Eukaryota</taxon>
        <taxon>Fungi</taxon>
        <taxon>Dikarya</taxon>
        <taxon>Basidiomycota</taxon>
        <taxon>Agaricomycotina</taxon>
        <taxon>Agaricomycetes</taxon>
        <taxon>Agaricomycetidae</taxon>
        <taxon>Agaricales</taxon>
        <taxon>Marasmiineae</taxon>
        <taxon>Omphalotaceae</taxon>
        <taxon>Lentinula</taxon>
    </lineage>
</organism>
<evidence type="ECO:0000313" key="2">
    <source>
        <dbReference type="Proteomes" id="UP001163846"/>
    </source>
</evidence>
<accession>A0AA38UBP8</accession>